<reference evidence="2" key="1">
    <citation type="journal article" date="2013" name="Proc. Natl. Acad. Sci. U.S.A.">
        <title>Improving the coverage of the cyanobacterial phylum using diversity-driven genome sequencing.</title>
        <authorList>
            <person name="Shih P.M."/>
            <person name="Wu D."/>
            <person name="Latifi A."/>
            <person name="Axen S.D."/>
            <person name="Fewer D.P."/>
            <person name="Talla E."/>
            <person name="Calteau A."/>
            <person name="Cai F."/>
            <person name="Tandeau de Marsac N."/>
            <person name="Rippka R."/>
            <person name="Herdman M."/>
            <person name="Sivonen K."/>
            <person name="Coursin T."/>
            <person name="Laurent T."/>
            <person name="Goodwin L."/>
            <person name="Nolan M."/>
            <person name="Davenport K.W."/>
            <person name="Han C.S."/>
            <person name="Rubin E.M."/>
            <person name="Eisen J.A."/>
            <person name="Woyke T."/>
            <person name="Gugger M."/>
            <person name="Kerfeld C.A."/>
        </authorList>
    </citation>
    <scope>NUCLEOTIDE SEQUENCE [LARGE SCALE GENOMIC DNA]</scope>
    <source>
        <strain evidence="2">ATCC 27899 / PCC 7122</strain>
    </source>
</reference>
<dbReference type="Proteomes" id="UP000010474">
    <property type="component" value="Chromosome"/>
</dbReference>
<dbReference type="RefSeq" id="WP_015215998.1">
    <property type="nucleotide sequence ID" value="NC_019771.1"/>
</dbReference>
<dbReference type="PATRIC" id="fig|272123.3.peg.4356"/>
<proteinExistence type="predicted"/>
<evidence type="ECO:0000313" key="1">
    <source>
        <dbReference type="EMBL" id="AFZ59380.1"/>
    </source>
</evidence>
<sequence length="104" mass="11219">MTQPTASNLFDNETLLIDSAVYDAPTTTLSITFSQDVSPLQAFAAIVQSGHKWLLANQDTAVNATASPPSTNSTSRNNQSKEMVSLGLQFYSPLPTVEFDPLQL</sequence>
<dbReference type="STRING" id="272123.Anacy_4010"/>
<organism evidence="1 2">
    <name type="scientific">Anabaena cylindrica (strain ATCC 27899 / PCC 7122)</name>
    <dbReference type="NCBI Taxonomy" id="272123"/>
    <lineage>
        <taxon>Bacteria</taxon>
        <taxon>Bacillati</taxon>
        <taxon>Cyanobacteriota</taxon>
        <taxon>Cyanophyceae</taxon>
        <taxon>Nostocales</taxon>
        <taxon>Nostocaceae</taxon>
        <taxon>Anabaena</taxon>
    </lineage>
</organism>
<accession>K9ZM27</accession>
<evidence type="ECO:0000313" key="2">
    <source>
        <dbReference type="Proteomes" id="UP000010474"/>
    </source>
</evidence>
<name>K9ZM27_ANACC</name>
<keyword evidence="2" id="KW-1185">Reference proteome</keyword>
<dbReference type="EMBL" id="CP003659">
    <property type="protein sequence ID" value="AFZ59380.1"/>
    <property type="molecule type" value="Genomic_DNA"/>
</dbReference>
<protein>
    <submittedName>
        <fullName evidence="1">Uncharacterized protein</fullName>
    </submittedName>
</protein>
<dbReference type="HOGENOM" id="CLU_2244302_0_0_3"/>
<dbReference type="KEGG" id="acy:Anacy_4010"/>
<gene>
    <name evidence="1" type="ordered locus">Anacy_4010</name>
</gene>
<dbReference type="AlphaFoldDB" id="K9ZM27"/>